<protein>
    <recommendedName>
        <fullName evidence="3">ATPases of ABC transporters with duplicated ATPase domains-containing protein</fullName>
    </recommendedName>
</protein>
<reference evidence="2" key="1">
    <citation type="journal article" date="2019" name="Int. J. Syst. Evol. Microbiol.">
        <title>The Global Catalogue of Microorganisms (GCM) 10K type strain sequencing project: providing services to taxonomists for standard genome sequencing and annotation.</title>
        <authorList>
            <consortium name="The Broad Institute Genomics Platform"/>
            <consortium name="The Broad Institute Genome Sequencing Center for Infectious Disease"/>
            <person name="Wu L."/>
            <person name="Ma J."/>
        </authorList>
    </citation>
    <scope>NUCLEOTIDE SEQUENCE [LARGE SCALE GENOMIC DNA]</scope>
    <source>
        <strain evidence="2">CCUG 61707</strain>
    </source>
</reference>
<keyword evidence="2" id="KW-1185">Reference proteome</keyword>
<evidence type="ECO:0000313" key="2">
    <source>
        <dbReference type="Proteomes" id="UP001596996"/>
    </source>
</evidence>
<organism evidence="1 2">
    <name type="scientific">Seminibacterium arietis</name>
    <dbReference type="NCBI Taxonomy" id="1173502"/>
    <lineage>
        <taxon>Bacteria</taxon>
        <taxon>Pseudomonadati</taxon>
        <taxon>Pseudomonadota</taxon>
        <taxon>Gammaproteobacteria</taxon>
        <taxon>Pasteurellales</taxon>
        <taxon>Pasteurellaceae</taxon>
        <taxon>Seminibacterium</taxon>
    </lineage>
</organism>
<name>A0ABW3IAG8_9PAST</name>
<proteinExistence type="predicted"/>
<dbReference type="PROSITE" id="PS51257">
    <property type="entry name" value="PROKAR_LIPOPROTEIN"/>
    <property type="match status" value="1"/>
</dbReference>
<comment type="caution">
    <text evidence="1">The sequence shown here is derived from an EMBL/GenBank/DDBJ whole genome shotgun (WGS) entry which is preliminary data.</text>
</comment>
<sequence>MKKIIVFLVSLFLTACVGIPKLDAPEKLKHDKKVYYQVLHQDLGNIIRYFYVQKTDSLQDWKSAVELLQDRSQPSLTLEQRIALRNKAFSKSHVVRFDVQKKNNQLLSYVIYRPTKQYKNWQIDIAKGIETPLCGFIQYKYSLRVAKNKKFMNVANKKIATYLKKYVVDKEINRFQKQPIFTWDCLKYSEK</sequence>
<evidence type="ECO:0000313" key="1">
    <source>
        <dbReference type="EMBL" id="MFD0966497.1"/>
    </source>
</evidence>
<dbReference type="Proteomes" id="UP001596996">
    <property type="component" value="Unassembled WGS sequence"/>
</dbReference>
<evidence type="ECO:0008006" key="3">
    <source>
        <dbReference type="Google" id="ProtNLM"/>
    </source>
</evidence>
<dbReference type="RefSeq" id="WP_380820801.1">
    <property type="nucleotide sequence ID" value="NZ_JBHTJN010000011.1"/>
</dbReference>
<dbReference type="EMBL" id="JBHTJN010000011">
    <property type="protein sequence ID" value="MFD0966497.1"/>
    <property type="molecule type" value="Genomic_DNA"/>
</dbReference>
<gene>
    <name evidence="1" type="ORF">ACFQ02_06535</name>
</gene>
<accession>A0ABW3IAG8</accession>